<dbReference type="OrthoDB" id="9777890at2"/>
<name>A0A1U9NMD4_9BACT</name>
<reference evidence="2" key="1">
    <citation type="submission" date="2017-02" db="EMBL/GenBank/DDBJ databases">
        <title>Comparative genomics and description of representatives of a novel lineage of planctomycetes thriving in anoxic sediments.</title>
        <authorList>
            <person name="Spring S."/>
            <person name="Bunk B."/>
            <person name="Sproer C."/>
        </authorList>
    </citation>
    <scope>NUCLEOTIDE SEQUENCE [LARGE SCALE GENOMIC DNA]</scope>
    <source>
        <strain evidence="2">ST-NAGAB-D1</strain>
    </source>
</reference>
<accession>A0A1U9NMD4</accession>
<dbReference type="GO" id="GO:0006790">
    <property type="term" value="P:sulfur compound metabolic process"/>
    <property type="evidence" value="ECO:0007669"/>
    <property type="project" value="TreeGrafter"/>
</dbReference>
<evidence type="ECO:0000313" key="2">
    <source>
        <dbReference type="Proteomes" id="UP000189674"/>
    </source>
</evidence>
<evidence type="ECO:0000313" key="1">
    <source>
        <dbReference type="EMBL" id="AQT68995.1"/>
    </source>
</evidence>
<dbReference type="InterPro" id="IPR027417">
    <property type="entry name" value="P-loop_NTPase"/>
</dbReference>
<dbReference type="STRING" id="1936003.STSP2_02173"/>
<dbReference type="InterPro" id="IPR051135">
    <property type="entry name" value="Gal/GlcNAc/GalNAc_ST"/>
</dbReference>
<dbReference type="GO" id="GO:0001517">
    <property type="term" value="F:N-acetylglucosamine 6-O-sulfotransferase activity"/>
    <property type="evidence" value="ECO:0007669"/>
    <property type="project" value="TreeGrafter"/>
</dbReference>
<keyword evidence="1" id="KW-0808">Transferase</keyword>
<sequence length="338" mass="39567">MVLYFSVFWLSCRPVLYIMLRDITPKPVRLFAAKHIFPKSPVIWANFRPIVQLCTNRLKPQEPPVVILSLPRSGSSWVGEILGGAGDALYLREPLTQTYLRSGGEKKLSFFEFDGPPWEYEKAADLSFRAIPQFSKGIVRFPEQWGLNCRTRKKTVIKEVNPFVLPWLMQKYQPRIIYLVRHPASTAHSFHKMGWDGRNQFERRFLDRSLAEINDYQRWAGSFWSAHAAVQSVVLKRVLEQAKGYESFKLVQYENLCKDPINEFRSLYDFAGLKWDEAAEDLVVKKTQPSQVDKHSFSTQRNSAVEAEKWRKLVSADKLELIKEAWLWYDPPLYRDEW</sequence>
<dbReference type="KEGG" id="alus:STSP2_02173"/>
<dbReference type="PANTHER" id="PTHR10704:SF44">
    <property type="entry name" value="LD35051P-RELATED"/>
    <property type="match status" value="1"/>
</dbReference>
<proteinExistence type="predicted"/>
<dbReference type="PANTHER" id="PTHR10704">
    <property type="entry name" value="CARBOHYDRATE SULFOTRANSFERASE"/>
    <property type="match status" value="1"/>
</dbReference>
<dbReference type="AlphaFoldDB" id="A0A1U9NMD4"/>
<dbReference type="Pfam" id="PF13469">
    <property type="entry name" value="Sulfotransfer_3"/>
    <property type="match status" value="1"/>
</dbReference>
<protein>
    <submittedName>
        <fullName evidence="1">Sulfotransferase domain protein</fullName>
    </submittedName>
</protein>
<gene>
    <name evidence="1" type="ORF">STSP2_02173</name>
</gene>
<dbReference type="GO" id="GO:0006044">
    <property type="term" value="P:N-acetylglucosamine metabolic process"/>
    <property type="evidence" value="ECO:0007669"/>
    <property type="project" value="TreeGrafter"/>
</dbReference>
<dbReference type="Proteomes" id="UP000189674">
    <property type="component" value="Chromosome"/>
</dbReference>
<dbReference type="SUPFAM" id="SSF52540">
    <property type="entry name" value="P-loop containing nucleoside triphosphate hydrolases"/>
    <property type="match status" value="1"/>
</dbReference>
<organism evidence="1 2">
    <name type="scientific">Anaerohalosphaera lusitana</name>
    <dbReference type="NCBI Taxonomy" id="1936003"/>
    <lineage>
        <taxon>Bacteria</taxon>
        <taxon>Pseudomonadati</taxon>
        <taxon>Planctomycetota</taxon>
        <taxon>Phycisphaerae</taxon>
        <taxon>Sedimentisphaerales</taxon>
        <taxon>Anaerohalosphaeraceae</taxon>
        <taxon>Anaerohalosphaera</taxon>
    </lineage>
</organism>
<dbReference type="Gene3D" id="3.40.50.300">
    <property type="entry name" value="P-loop containing nucleotide triphosphate hydrolases"/>
    <property type="match status" value="1"/>
</dbReference>
<dbReference type="EMBL" id="CP019791">
    <property type="protein sequence ID" value="AQT68995.1"/>
    <property type="molecule type" value="Genomic_DNA"/>
</dbReference>
<keyword evidence="2" id="KW-1185">Reference proteome</keyword>